<dbReference type="Pfam" id="PF00672">
    <property type="entry name" value="HAMP"/>
    <property type="match status" value="1"/>
</dbReference>
<dbReference type="Gene3D" id="6.10.340.10">
    <property type="match status" value="1"/>
</dbReference>
<accession>A0ABP7SRA4</accession>
<dbReference type="InterPro" id="IPR035919">
    <property type="entry name" value="EAL_sf"/>
</dbReference>
<evidence type="ECO:0000259" key="3">
    <source>
        <dbReference type="PROSITE" id="PS50885"/>
    </source>
</evidence>
<evidence type="ECO:0000313" key="5">
    <source>
        <dbReference type="EMBL" id="GAA4015351.1"/>
    </source>
</evidence>
<dbReference type="EMBL" id="BAAAZE010000005">
    <property type="protein sequence ID" value="GAA4015351.1"/>
    <property type="molecule type" value="Genomic_DNA"/>
</dbReference>
<sequence>MRFRSLESRIVVLFLLLILAVQLIGFMVIRTGINQNARSEIGKELVIGERVFRRLLDQNAHNLATGARVLALDYGFRQAIGTNDNETIVSVLDNHGARIGANLTVLIGTDRQIKSSMTGAVGKTLQQAAVSLIDAAEETGSGAGIRLVDGHLYQVVVVPVKAPQTIGWVAMAFPIDQRLVSDMLELSSLQVSALTRTRTASWITEATTLGKSNADSLASQLQLQQLPLASTSQAPLDIGGSQYGYRTLVLADDGEHVAMVVLLRSLNEAIAPYEALQTTLLMLTAFGALVAVAGSVITAKRITKPLRQLTDTARRLGEGDYASGVDIRGDDEISKLARAFDSMRGEISRREAETLRLAYWDTLTDLPNRAQLVKTLVSDIDQASKSGGCCHILMMNLDRFKNVNDVLGSQVGDTLLRQVAERLQQQLEGSTDVLARLGGDEFVVLLPQASLRATQLVADRILKSMERPFVIDDQAIDTSVGIGIAGFPEHGKDAASLLSAAGIAMYAAKKSGHDAVVYDPASDRASDQNLSLLSELRQAVERNEFVLYVQPKIALSSTTVIGMEALIRWVHPERGMIFPDNFIPFAEKTGFIRVMTRWVLEQSAALCGQLLAQGIHLKMSVNLSTRDLLDQDLPNKFGDLLLRHDLTAASFCLEITESAIMDDPVRALQTLERLHAMQVELSIDDFGTGYSSLAYLKRLPVDELKIDKSFVMNMENDTDDAQIVRSTIDLGHNMGLRVVAEGIESVVVMKLLAEMGCDQGQGYFISRPMPAAKLADWISQWTPPALHAVQSAAIVEER</sequence>
<comment type="caution">
    <text evidence="5">The sequence shown here is derived from an EMBL/GenBank/DDBJ whole genome shotgun (WGS) entry which is preliminary data.</text>
</comment>
<dbReference type="InterPro" id="IPR000160">
    <property type="entry name" value="GGDEF_dom"/>
</dbReference>
<feature type="domain" description="EAL" evidence="2">
    <location>
        <begin position="529"/>
        <end position="782"/>
    </location>
</feature>
<keyword evidence="1" id="KW-1133">Transmembrane helix</keyword>
<dbReference type="CDD" id="cd01949">
    <property type="entry name" value="GGDEF"/>
    <property type="match status" value="1"/>
</dbReference>
<gene>
    <name evidence="5" type="ORF">GCM10022212_07690</name>
</gene>
<dbReference type="InterPro" id="IPR029151">
    <property type="entry name" value="Sensor-like_sf"/>
</dbReference>
<evidence type="ECO:0000259" key="4">
    <source>
        <dbReference type="PROSITE" id="PS50887"/>
    </source>
</evidence>
<dbReference type="SUPFAM" id="SSF158472">
    <property type="entry name" value="HAMP domain-like"/>
    <property type="match status" value="1"/>
</dbReference>
<dbReference type="PROSITE" id="PS50883">
    <property type="entry name" value="EAL"/>
    <property type="match status" value="1"/>
</dbReference>
<dbReference type="Proteomes" id="UP001501353">
    <property type="component" value="Unassembled WGS sequence"/>
</dbReference>
<dbReference type="CDD" id="cd01948">
    <property type="entry name" value="EAL"/>
    <property type="match status" value="1"/>
</dbReference>
<dbReference type="Pfam" id="PF00563">
    <property type="entry name" value="EAL"/>
    <property type="match status" value="1"/>
</dbReference>
<protein>
    <submittedName>
        <fullName evidence="5">Bifunctional diguanylate cyclase/phosphodiesterase</fullName>
    </submittedName>
</protein>
<dbReference type="Gene3D" id="3.30.70.270">
    <property type="match status" value="1"/>
</dbReference>
<dbReference type="InterPro" id="IPR052155">
    <property type="entry name" value="Biofilm_reg_signaling"/>
</dbReference>
<dbReference type="Pfam" id="PF14827">
    <property type="entry name" value="dCache_3"/>
    <property type="match status" value="1"/>
</dbReference>
<evidence type="ECO:0000259" key="2">
    <source>
        <dbReference type="PROSITE" id="PS50883"/>
    </source>
</evidence>
<organism evidence="5 6">
    <name type="scientific">Actimicrobium antarcticum</name>
    <dbReference type="NCBI Taxonomy" id="1051899"/>
    <lineage>
        <taxon>Bacteria</taxon>
        <taxon>Pseudomonadati</taxon>
        <taxon>Pseudomonadota</taxon>
        <taxon>Betaproteobacteria</taxon>
        <taxon>Burkholderiales</taxon>
        <taxon>Oxalobacteraceae</taxon>
        <taxon>Actimicrobium</taxon>
    </lineage>
</organism>
<dbReference type="SUPFAM" id="SSF103190">
    <property type="entry name" value="Sensory domain-like"/>
    <property type="match status" value="1"/>
</dbReference>
<dbReference type="InterPro" id="IPR043128">
    <property type="entry name" value="Rev_trsase/Diguanyl_cyclase"/>
</dbReference>
<dbReference type="InterPro" id="IPR001633">
    <property type="entry name" value="EAL_dom"/>
</dbReference>
<keyword evidence="6" id="KW-1185">Reference proteome</keyword>
<dbReference type="InterPro" id="IPR029150">
    <property type="entry name" value="dCache_3"/>
</dbReference>
<evidence type="ECO:0000313" key="6">
    <source>
        <dbReference type="Proteomes" id="UP001501353"/>
    </source>
</evidence>
<dbReference type="PROSITE" id="PS50887">
    <property type="entry name" value="GGDEF"/>
    <property type="match status" value="1"/>
</dbReference>
<evidence type="ECO:0000256" key="1">
    <source>
        <dbReference type="SAM" id="Phobius"/>
    </source>
</evidence>
<dbReference type="SMART" id="SM00267">
    <property type="entry name" value="GGDEF"/>
    <property type="match status" value="1"/>
</dbReference>
<dbReference type="CDD" id="cd06225">
    <property type="entry name" value="HAMP"/>
    <property type="match status" value="1"/>
</dbReference>
<dbReference type="SMART" id="SM00304">
    <property type="entry name" value="HAMP"/>
    <property type="match status" value="1"/>
</dbReference>
<feature type="domain" description="HAMP" evidence="3">
    <location>
        <begin position="300"/>
        <end position="352"/>
    </location>
</feature>
<reference evidence="6" key="1">
    <citation type="journal article" date="2019" name="Int. J. Syst. Evol. Microbiol.">
        <title>The Global Catalogue of Microorganisms (GCM) 10K type strain sequencing project: providing services to taxonomists for standard genome sequencing and annotation.</title>
        <authorList>
            <consortium name="The Broad Institute Genomics Platform"/>
            <consortium name="The Broad Institute Genome Sequencing Center for Infectious Disease"/>
            <person name="Wu L."/>
            <person name="Ma J."/>
        </authorList>
    </citation>
    <scope>NUCLEOTIDE SEQUENCE [LARGE SCALE GENOMIC DNA]</scope>
    <source>
        <strain evidence="6">JCM 16673</strain>
    </source>
</reference>
<keyword evidence="1" id="KW-0472">Membrane</keyword>
<proteinExistence type="predicted"/>
<dbReference type="InterPro" id="IPR029787">
    <property type="entry name" value="Nucleotide_cyclase"/>
</dbReference>
<dbReference type="InterPro" id="IPR003660">
    <property type="entry name" value="HAMP_dom"/>
</dbReference>
<keyword evidence="1" id="KW-0812">Transmembrane</keyword>
<dbReference type="PANTHER" id="PTHR44757">
    <property type="entry name" value="DIGUANYLATE CYCLASE DGCP"/>
    <property type="match status" value="1"/>
</dbReference>
<name>A0ABP7SRA4_9BURK</name>
<dbReference type="Pfam" id="PF00990">
    <property type="entry name" value="GGDEF"/>
    <property type="match status" value="1"/>
</dbReference>
<feature type="transmembrane region" description="Helical" evidence="1">
    <location>
        <begin position="280"/>
        <end position="299"/>
    </location>
</feature>
<dbReference type="PROSITE" id="PS50885">
    <property type="entry name" value="HAMP"/>
    <property type="match status" value="1"/>
</dbReference>
<dbReference type="PANTHER" id="PTHR44757:SF2">
    <property type="entry name" value="BIOFILM ARCHITECTURE MAINTENANCE PROTEIN MBAA"/>
    <property type="match status" value="1"/>
</dbReference>
<dbReference type="SUPFAM" id="SSF141868">
    <property type="entry name" value="EAL domain-like"/>
    <property type="match status" value="1"/>
</dbReference>
<dbReference type="RefSeq" id="WP_344761916.1">
    <property type="nucleotide sequence ID" value="NZ_BAAAZE010000005.1"/>
</dbReference>
<dbReference type="SUPFAM" id="SSF55073">
    <property type="entry name" value="Nucleotide cyclase"/>
    <property type="match status" value="1"/>
</dbReference>
<feature type="domain" description="GGDEF" evidence="4">
    <location>
        <begin position="388"/>
        <end position="521"/>
    </location>
</feature>
<dbReference type="NCBIfam" id="TIGR00254">
    <property type="entry name" value="GGDEF"/>
    <property type="match status" value="1"/>
</dbReference>
<dbReference type="SMART" id="SM00052">
    <property type="entry name" value="EAL"/>
    <property type="match status" value="1"/>
</dbReference>
<dbReference type="Gene3D" id="3.20.20.450">
    <property type="entry name" value="EAL domain"/>
    <property type="match status" value="1"/>
</dbReference>